<dbReference type="AlphaFoldDB" id="A0A348ANH9"/>
<dbReference type="SUPFAM" id="SSF51556">
    <property type="entry name" value="Metallo-dependent hydrolases"/>
    <property type="match status" value="1"/>
</dbReference>
<dbReference type="Gene3D" id="2.30.40.10">
    <property type="entry name" value="Urease, subunit C, domain 1"/>
    <property type="match status" value="1"/>
</dbReference>
<dbReference type="NCBIfam" id="TIGR00221">
    <property type="entry name" value="nagA"/>
    <property type="match status" value="1"/>
</dbReference>
<evidence type="ECO:0000256" key="7">
    <source>
        <dbReference type="ARBA" id="ARBA00047647"/>
    </source>
</evidence>
<evidence type="ECO:0000259" key="13">
    <source>
        <dbReference type="Pfam" id="PF01979"/>
    </source>
</evidence>
<keyword evidence="15" id="KW-1185">Reference proteome</keyword>
<dbReference type="FunFam" id="3.20.20.140:FF:000004">
    <property type="entry name" value="N-acetylglucosamine-6-phosphate deacetylase"/>
    <property type="match status" value="1"/>
</dbReference>
<feature type="binding site" evidence="12">
    <location>
        <position position="212"/>
    </location>
    <ligand>
        <name>Zn(2+)</name>
        <dbReference type="ChEBI" id="CHEBI:29105"/>
    </ligand>
</feature>
<evidence type="ECO:0000313" key="15">
    <source>
        <dbReference type="Proteomes" id="UP000276437"/>
    </source>
</evidence>
<keyword evidence="5 9" id="KW-0378">Hydrolase</keyword>
<evidence type="ECO:0000256" key="3">
    <source>
        <dbReference type="ARBA" id="ARBA00018029"/>
    </source>
</evidence>
<feature type="binding site" evidence="11">
    <location>
        <begin position="215"/>
        <end position="216"/>
    </location>
    <ligand>
        <name>substrate</name>
    </ligand>
</feature>
<protein>
    <recommendedName>
        <fullName evidence="3">N-acetylglucosamine-6-phosphate deacetylase</fullName>
        <ecNumber evidence="2">3.5.1.25</ecNumber>
    </recommendedName>
</protein>
<evidence type="ECO:0000256" key="5">
    <source>
        <dbReference type="ARBA" id="ARBA00022801"/>
    </source>
</evidence>
<dbReference type="KEGG" id="mana:MAMMFC1_03322"/>
<feature type="binding site" evidence="11">
    <location>
        <position position="246"/>
    </location>
    <ligand>
        <name>substrate</name>
    </ligand>
</feature>
<comment type="similarity">
    <text evidence="1 9">Belongs to the metallo-dependent hydrolases superfamily. NagA family.</text>
</comment>
<proteinExistence type="inferred from homology"/>
<sequence>MRAIHNAKIITETGLIENSAVVYTEKIAAVVPDTSLDCYQLREKIDAEGNYLAPGFIDLHIHGCAGMDTMDEEDSALDVLSKSLAQTGVTAFLPTTMTMRFDLVENALARIRGKMGQSPGAEILGSHLEGPFISKEHKGAQDPQYILEPDYSRIDRFADVIKIVTIAPEMYGSLEFIQKARRDNIIIAAGHSAATYDQAMAAIAAGASHITHTFNAFTAFDHRQPGMLGALTDSSVTCELIADNIHVHPAAQRLLLKLKGVEKLILITDAMRACLMPDGIYDLGGQRVNVKSGAARLNSGVIAGSVLTLNKAVANFRATSRLSLSEIVKMVTINPARKLGIDCCKGSIAPGMDADMVVFDEAVNVLLTLVRGRIVYQKAMS</sequence>
<dbReference type="PIRSF" id="PIRSF038994">
    <property type="entry name" value="NagA"/>
    <property type="match status" value="1"/>
</dbReference>
<feature type="binding site" evidence="11">
    <location>
        <begin position="302"/>
        <end position="304"/>
    </location>
    <ligand>
        <name>substrate</name>
    </ligand>
</feature>
<dbReference type="GO" id="GO:0008448">
    <property type="term" value="F:N-acetylglucosamine-6-phosphate deacetylase activity"/>
    <property type="evidence" value="ECO:0007669"/>
    <property type="project" value="UniProtKB-EC"/>
</dbReference>
<feature type="active site" description="Proton donor/acceptor" evidence="10">
    <location>
        <position position="269"/>
    </location>
</feature>
<evidence type="ECO:0000256" key="12">
    <source>
        <dbReference type="PIRSR" id="PIRSR038994-3"/>
    </source>
</evidence>
<evidence type="ECO:0000256" key="2">
    <source>
        <dbReference type="ARBA" id="ARBA00011899"/>
    </source>
</evidence>
<dbReference type="PANTHER" id="PTHR11113">
    <property type="entry name" value="N-ACETYLGLUCOSAMINE-6-PHOSPHATE DEACETYLASE"/>
    <property type="match status" value="1"/>
</dbReference>
<dbReference type="Pfam" id="PF01979">
    <property type="entry name" value="Amidohydro_1"/>
    <property type="match status" value="1"/>
</dbReference>
<comment type="cofactor">
    <cofactor evidence="12">
        <name>a divalent metal cation</name>
        <dbReference type="ChEBI" id="CHEBI:60240"/>
    </cofactor>
    <text evidence="12">Binds 1 divalent metal cation per subunit.</text>
</comment>
<evidence type="ECO:0000256" key="9">
    <source>
        <dbReference type="PIRNR" id="PIRNR038994"/>
    </source>
</evidence>
<dbReference type="GO" id="GO:0046872">
    <property type="term" value="F:metal ion binding"/>
    <property type="evidence" value="ECO:0007669"/>
    <property type="project" value="UniProtKB-KW"/>
</dbReference>
<evidence type="ECO:0000256" key="4">
    <source>
        <dbReference type="ARBA" id="ARBA00022723"/>
    </source>
</evidence>
<dbReference type="Gene3D" id="3.20.20.140">
    <property type="entry name" value="Metal-dependent hydrolases"/>
    <property type="match status" value="1"/>
</dbReference>
<dbReference type="InterPro" id="IPR011059">
    <property type="entry name" value="Metal-dep_hydrolase_composite"/>
</dbReference>
<dbReference type="EMBL" id="AP018449">
    <property type="protein sequence ID" value="BBB92627.1"/>
    <property type="molecule type" value="Genomic_DNA"/>
</dbReference>
<comment type="catalytic activity">
    <reaction evidence="7">
        <text>N-acetyl-D-glucosamine 6-phosphate + H2O = D-glucosamine 6-phosphate + acetate</text>
        <dbReference type="Rhea" id="RHEA:22936"/>
        <dbReference type="ChEBI" id="CHEBI:15377"/>
        <dbReference type="ChEBI" id="CHEBI:30089"/>
        <dbReference type="ChEBI" id="CHEBI:57513"/>
        <dbReference type="ChEBI" id="CHEBI:58725"/>
        <dbReference type="EC" id="3.5.1.25"/>
    </reaction>
</comment>
<keyword evidence="4 12" id="KW-0479">Metal-binding</keyword>
<dbReference type="PANTHER" id="PTHR11113:SF14">
    <property type="entry name" value="N-ACETYLGLUCOSAMINE-6-PHOSPHATE DEACETYLASE"/>
    <property type="match status" value="1"/>
</dbReference>
<evidence type="ECO:0000313" key="14">
    <source>
        <dbReference type="EMBL" id="BBB92627.1"/>
    </source>
</evidence>
<dbReference type="CDD" id="cd00854">
    <property type="entry name" value="NagA"/>
    <property type="match status" value="1"/>
</dbReference>
<feature type="binding site" evidence="12">
    <location>
        <position position="129"/>
    </location>
    <ligand>
        <name>Zn(2+)</name>
        <dbReference type="ChEBI" id="CHEBI:29105"/>
    </ligand>
</feature>
<dbReference type="InterPro" id="IPR032466">
    <property type="entry name" value="Metal_Hydrolase"/>
</dbReference>
<organism evidence="14 15">
    <name type="scientific">Methylomusa anaerophila</name>
    <dbReference type="NCBI Taxonomy" id="1930071"/>
    <lineage>
        <taxon>Bacteria</taxon>
        <taxon>Bacillati</taxon>
        <taxon>Bacillota</taxon>
        <taxon>Negativicutes</taxon>
        <taxon>Selenomonadales</taxon>
        <taxon>Sporomusaceae</taxon>
        <taxon>Methylomusa</taxon>
    </lineage>
</organism>
<dbReference type="EC" id="3.5.1.25" evidence="2"/>
<reference evidence="14 15" key="1">
    <citation type="journal article" date="2018" name="Int. J. Syst. Evol. Microbiol.">
        <title>Methylomusa anaerophila gen. nov., sp. nov., an anaerobic methanol-utilizing bacterium isolated from a microbial fuel cell.</title>
        <authorList>
            <person name="Amano N."/>
            <person name="Yamamuro A."/>
            <person name="Miyahara M."/>
            <person name="Kouzuma A."/>
            <person name="Abe T."/>
            <person name="Watanabe K."/>
        </authorList>
    </citation>
    <scope>NUCLEOTIDE SEQUENCE [LARGE SCALE GENOMIC DNA]</scope>
    <source>
        <strain evidence="14 15">MMFC1</strain>
    </source>
</reference>
<evidence type="ECO:0000256" key="6">
    <source>
        <dbReference type="ARBA" id="ARBA00023277"/>
    </source>
</evidence>
<feature type="binding site" evidence="11">
    <location>
        <position position="223"/>
    </location>
    <ligand>
        <name>substrate</name>
    </ligand>
</feature>
<dbReference type="InterPro" id="IPR003764">
    <property type="entry name" value="GlcNAc_6-P_deAcase"/>
</dbReference>
<accession>A0A348ANH9</accession>
<comment type="pathway">
    <text evidence="8">Amino-sugar metabolism; N-acetylneuraminate degradation; D-fructose 6-phosphate from N-acetylneuraminate: step 4/5.</text>
</comment>
<dbReference type="RefSeq" id="WP_126309569.1">
    <property type="nucleotide sequence ID" value="NZ_AP018449.1"/>
</dbReference>
<gene>
    <name evidence="14" type="primary">nagA</name>
    <name evidence="14" type="ORF">MAMMFC1_03322</name>
</gene>
<name>A0A348ANH9_9FIRM</name>
<dbReference type="InterPro" id="IPR006680">
    <property type="entry name" value="Amidohydro-rel"/>
</dbReference>
<dbReference type="SUPFAM" id="SSF51338">
    <property type="entry name" value="Composite domain of metallo-dependent hydrolases"/>
    <property type="match status" value="1"/>
</dbReference>
<feature type="domain" description="Amidohydrolase-related" evidence="13">
    <location>
        <begin position="51"/>
        <end position="375"/>
    </location>
</feature>
<evidence type="ECO:0000256" key="1">
    <source>
        <dbReference type="ARBA" id="ARBA00010716"/>
    </source>
</evidence>
<feature type="binding site" evidence="12">
    <location>
        <position position="191"/>
    </location>
    <ligand>
        <name>Zn(2+)</name>
        <dbReference type="ChEBI" id="CHEBI:29105"/>
    </ligand>
</feature>
<evidence type="ECO:0000256" key="10">
    <source>
        <dbReference type="PIRSR" id="PIRSR038994-1"/>
    </source>
</evidence>
<evidence type="ECO:0000256" key="11">
    <source>
        <dbReference type="PIRSR" id="PIRSR038994-2"/>
    </source>
</evidence>
<dbReference type="OrthoDB" id="9776488at2"/>
<keyword evidence="6 9" id="KW-0119">Carbohydrate metabolism</keyword>
<dbReference type="Proteomes" id="UP000276437">
    <property type="component" value="Chromosome"/>
</dbReference>
<evidence type="ECO:0000256" key="8">
    <source>
        <dbReference type="ARBA" id="ARBA00060590"/>
    </source>
</evidence>
<feature type="binding site" evidence="11">
    <location>
        <position position="140"/>
    </location>
    <ligand>
        <name>substrate</name>
    </ligand>
</feature>
<dbReference type="GO" id="GO:0006046">
    <property type="term" value="P:N-acetylglucosamine catabolic process"/>
    <property type="evidence" value="ECO:0007669"/>
    <property type="project" value="TreeGrafter"/>
</dbReference>